<dbReference type="EMBL" id="JANIIC010000093">
    <property type="protein sequence ID" value="MCQ8835833.1"/>
    <property type="molecule type" value="Genomic_DNA"/>
</dbReference>
<dbReference type="Proteomes" id="UP001142400">
    <property type="component" value="Unassembled WGS sequence"/>
</dbReference>
<sequence length="117" mass="12597">MGHRTREDAEQAQTHAYLADPSVVIDRTGDEAPTQPAPAPLPMSYEQALAEAKRRGVSKCSDPALMASLCDASLQTLVGAVAPQLVWEGAQKKALTSKELLHLCRTDAIAVSELMWL</sequence>
<protein>
    <submittedName>
        <fullName evidence="2">Uncharacterized protein</fullName>
    </submittedName>
</protein>
<organism evidence="2 3">
    <name type="scientific">Streptomyces malaysiensis subsp. samsunensis</name>
    <dbReference type="NCBI Taxonomy" id="459658"/>
    <lineage>
        <taxon>Bacteria</taxon>
        <taxon>Bacillati</taxon>
        <taxon>Actinomycetota</taxon>
        <taxon>Actinomycetes</taxon>
        <taxon>Kitasatosporales</taxon>
        <taxon>Streptomycetaceae</taxon>
        <taxon>Streptomyces</taxon>
        <taxon>Streptomyces violaceusniger group</taxon>
    </lineage>
</organism>
<accession>A0A9X2M5K8</accession>
<proteinExistence type="predicted"/>
<dbReference type="RefSeq" id="WP_257635945.1">
    <property type="nucleotide sequence ID" value="NZ_JANIIC010000093.1"/>
</dbReference>
<gene>
    <name evidence="2" type="ORF">NQU54_44180</name>
</gene>
<evidence type="ECO:0000313" key="3">
    <source>
        <dbReference type="Proteomes" id="UP001142400"/>
    </source>
</evidence>
<feature type="region of interest" description="Disordered" evidence="1">
    <location>
        <begin position="1"/>
        <end position="41"/>
    </location>
</feature>
<reference evidence="2" key="1">
    <citation type="submission" date="2022-06" db="EMBL/GenBank/DDBJ databases">
        <title>WGS of actinobacteria.</title>
        <authorList>
            <person name="Thawai C."/>
        </authorList>
    </citation>
    <scope>NUCLEOTIDE SEQUENCE</scope>
    <source>
        <strain evidence="2">DSM 42010</strain>
    </source>
</reference>
<name>A0A9X2M5K8_STRMQ</name>
<evidence type="ECO:0000313" key="2">
    <source>
        <dbReference type="EMBL" id="MCQ8835833.1"/>
    </source>
</evidence>
<keyword evidence="3" id="KW-1185">Reference proteome</keyword>
<dbReference type="AlphaFoldDB" id="A0A9X2M5K8"/>
<comment type="caution">
    <text evidence="2">The sequence shown here is derived from an EMBL/GenBank/DDBJ whole genome shotgun (WGS) entry which is preliminary data.</text>
</comment>
<evidence type="ECO:0000256" key="1">
    <source>
        <dbReference type="SAM" id="MobiDB-lite"/>
    </source>
</evidence>